<dbReference type="STRING" id="80966.ENSAPOP00000022939"/>
<reference evidence="3" key="1">
    <citation type="submission" date="2025-08" db="UniProtKB">
        <authorList>
            <consortium name="Ensembl"/>
        </authorList>
    </citation>
    <scope>IDENTIFICATION</scope>
</reference>
<proteinExistence type="predicted"/>
<organism evidence="3 4">
    <name type="scientific">Acanthochromis polyacanthus</name>
    <name type="common">spiny chromis</name>
    <dbReference type="NCBI Taxonomy" id="80966"/>
    <lineage>
        <taxon>Eukaryota</taxon>
        <taxon>Metazoa</taxon>
        <taxon>Chordata</taxon>
        <taxon>Craniata</taxon>
        <taxon>Vertebrata</taxon>
        <taxon>Euteleostomi</taxon>
        <taxon>Actinopterygii</taxon>
        <taxon>Neopterygii</taxon>
        <taxon>Teleostei</taxon>
        <taxon>Neoteleostei</taxon>
        <taxon>Acanthomorphata</taxon>
        <taxon>Ovalentaria</taxon>
        <taxon>Pomacentridae</taxon>
        <taxon>Acanthochromis</taxon>
    </lineage>
</organism>
<dbReference type="AlphaFoldDB" id="A0A3Q1G289"/>
<accession>A0A3Q1G289</accession>
<protein>
    <recommendedName>
        <fullName evidence="5">NACHT LRR and PYD domain-containing protein</fullName>
    </recommendedName>
</protein>
<dbReference type="GeneTree" id="ENSGT01150000286911"/>
<evidence type="ECO:0000256" key="1">
    <source>
        <dbReference type="ARBA" id="ARBA00022614"/>
    </source>
</evidence>
<sequence>YKAGTTETDSSCEELLCQCVLSEASCDSLSSALKTNPSHLKELDLSSNYLKESEVQPLSDLVESPDCSLETLRLSDCNLSKRSCEALSSVLSCSSSSLRELNLSENKLMDSGVDSLSAGLKSPDCKLETLSLRLCSLSEITCDSLSSALKSNPSHLKHLDLSENKLQDSGVKHLCGFLENPDCRLETLRSEPCCSFVLRSSSFPFALKFNPSHLKHLDLRNNQLLDSGVKHLFDLVKNPDCRLETLSLSEISCDSLVSALTSNSSHLKHLDLSDNQLQDSGVKHLCGFLENPDCLKCLMPMCSSFVFIQNFHPLMILEKGSLVIAKLRNCSSSEISCDSLSSALKSNPSHLKHLDLSRNNLQDSGVKHLCGFLESPDCRLETLRSDIMF</sequence>
<dbReference type="Pfam" id="PF00560">
    <property type="entry name" value="LRR_1"/>
    <property type="match status" value="2"/>
</dbReference>
<evidence type="ECO:0008006" key="5">
    <source>
        <dbReference type="Google" id="ProtNLM"/>
    </source>
</evidence>
<dbReference type="InterPro" id="IPR032675">
    <property type="entry name" value="LRR_dom_sf"/>
</dbReference>
<dbReference type="SUPFAM" id="SSF52047">
    <property type="entry name" value="RNI-like"/>
    <property type="match status" value="2"/>
</dbReference>
<dbReference type="SMART" id="SM00368">
    <property type="entry name" value="LRR_RI"/>
    <property type="match status" value="8"/>
</dbReference>
<dbReference type="Proteomes" id="UP000257200">
    <property type="component" value="Unplaced"/>
</dbReference>
<evidence type="ECO:0000256" key="2">
    <source>
        <dbReference type="ARBA" id="ARBA00022737"/>
    </source>
</evidence>
<name>A0A3Q1G289_9TELE</name>
<dbReference type="InterPro" id="IPR001611">
    <property type="entry name" value="Leu-rich_rpt"/>
</dbReference>
<dbReference type="PANTHER" id="PTHR24106">
    <property type="entry name" value="NACHT, LRR AND CARD DOMAINS-CONTAINING"/>
    <property type="match status" value="1"/>
</dbReference>
<keyword evidence="4" id="KW-1185">Reference proteome</keyword>
<dbReference type="Pfam" id="PF13516">
    <property type="entry name" value="LRR_6"/>
    <property type="match status" value="5"/>
</dbReference>
<dbReference type="PROSITE" id="PS51450">
    <property type="entry name" value="LRR"/>
    <property type="match status" value="3"/>
</dbReference>
<evidence type="ECO:0000313" key="3">
    <source>
        <dbReference type="Ensembl" id="ENSAPOP00000022939.1"/>
    </source>
</evidence>
<dbReference type="InParanoid" id="A0A3Q1G289"/>
<evidence type="ECO:0000313" key="4">
    <source>
        <dbReference type="Proteomes" id="UP000257200"/>
    </source>
</evidence>
<keyword evidence="1" id="KW-0433">Leucine-rich repeat</keyword>
<dbReference type="InterPro" id="IPR051261">
    <property type="entry name" value="NLR"/>
</dbReference>
<keyword evidence="2" id="KW-0677">Repeat</keyword>
<dbReference type="Gene3D" id="3.80.10.10">
    <property type="entry name" value="Ribonuclease Inhibitor"/>
    <property type="match status" value="3"/>
</dbReference>
<reference evidence="3" key="2">
    <citation type="submission" date="2025-09" db="UniProtKB">
        <authorList>
            <consortium name="Ensembl"/>
        </authorList>
    </citation>
    <scope>IDENTIFICATION</scope>
</reference>
<dbReference type="Ensembl" id="ENSAPOT00000012509.1">
    <property type="protein sequence ID" value="ENSAPOP00000022939.1"/>
    <property type="gene ID" value="ENSAPOG00000004453.1"/>
</dbReference>